<feature type="transmembrane region" description="Helical" evidence="9">
    <location>
        <begin position="189"/>
        <end position="208"/>
    </location>
</feature>
<reference evidence="13" key="1">
    <citation type="submission" date="2017-12" db="EMBL/GenBank/DDBJ databases">
        <title>Draft genome sequence of Telmatospirillum siberiense 26-4b1T, an acidotolerant peatland alphaproteobacterium potentially involved in sulfur cycling.</title>
        <authorList>
            <person name="Hausmann B."/>
            <person name="Pjevac P."/>
            <person name="Schreck K."/>
            <person name="Herbold C.W."/>
            <person name="Daims H."/>
            <person name="Wagner M."/>
            <person name="Pester M."/>
            <person name="Loy A."/>
        </authorList>
    </citation>
    <scope>NUCLEOTIDE SEQUENCE [LARGE SCALE GENOMIC DNA]</scope>
    <source>
        <strain evidence="13">26-4b1</strain>
    </source>
</reference>
<dbReference type="AlphaFoldDB" id="A0A2N3PUV7"/>
<accession>A0A2N3PUV7</accession>
<dbReference type="EMBL" id="PIUM01000013">
    <property type="protein sequence ID" value="PKU24174.1"/>
    <property type="molecule type" value="Genomic_DNA"/>
</dbReference>
<dbReference type="SUPFAM" id="SSF103190">
    <property type="entry name" value="Sensory domain-like"/>
    <property type="match status" value="1"/>
</dbReference>
<dbReference type="Gene3D" id="1.10.8.500">
    <property type="entry name" value="HAMP domain in histidine kinase"/>
    <property type="match status" value="1"/>
</dbReference>
<evidence type="ECO:0000313" key="12">
    <source>
        <dbReference type="EMBL" id="PKU24174.1"/>
    </source>
</evidence>
<gene>
    <name evidence="12" type="ORF">CWS72_12625</name>
</gene>
<evidence type="ECO:0000259" key="11">
    <source>
        <dbReference type="PROSITE" id="PS50885"/>
    </source>
</evidence>
<feature type="domain" description="HAMP" evidence="11">
    <location>
        <begin position="209"/>
        <end position="262"/>
    </location>
</feature>
<dbReference type="GO" id="GO:0005886">
    <property type="term" value="C:plasma membrane"/>
    <property type="evidence" value="ECO:0007669"/>
    <property type="project" value="UniProtKB-SubCell"/>
</dbReference>
<evidence type="ECO:0000256" key="1">
    <source>
        <dbReference type="ARBA" id="ARBA00004651"/>
    </source>
</evidence>
<sequence>MPYLSRLSLTAKLALLSIGALLLLAVALTSLMANDLRTAMERQAIERQNVNMNVARDVLRNQGSEFSARDGQLFAGQTRLNDNNNIVDHIQELVGGTATIFLGDLRIATNVKKPDGSRAVGTTLAAGPVRDTVLGQQRSYSGTTEILGQTYYVRYDPIVDAGGKTIGILFVGLPQSDFMKVIASLIERIAGFSAVVTLLLAIPLFLAIRASFRALEKIQMVLRKLADGMLDTEIPHQHRQDEIGRMAEAVGVLKANAQHARQTETEAKLLEERVARERQQSVIQMADTLESNVKQVSDAITASAAGLHQAAGSLSHLAVTTSEQASSIAAAAQQASLNVQTVSSATEELTTSIQEIRGQVTQASQTSASAVTEAQQTNQMVQSLAQSAKRIGEVVKLINDIASQTNLLALNATIEAARAGEAGKGFAVVATEVKNLATQTARATEEIVGQIDAVQGATIQAAEAISGISGTIDNLNQISGAIAAAIEKQHDAAREITHNIIEASQGTRQVTHSLTELSRSTAQVGETSAGVLEASRGLAQQAARLDGEVGNFLTEMRQA</sequence>
<dbReference type="PROSITE" id="PS50885">
    <property type="entry name" value="HAMP"/>
    <property type="match status" value="1"/>
</dbReference>
<dbReference type="PANTHER" id="PTHR32089">
    <property type="entry name" value="METHYL-ACCEPTING CHEMOTAXIS PROTEIN MCPB"/>
    <property type="match status" value="1"/>
</dbReference>
<proteinExistence type="inferred from homology"/>
<dbReference type="GO" id="GO:0007165">
    <property type="term" value="P:signal transduction"/>
    <property type="evidence" value="ECO:0007669"/>
    <property type="project" value="UniProtKB-KW"/>
</dbReference>
<organism evidence="12 13">
    <name type="scientific">Telmatospirillum siberiense</name>
    <dbReference type="NCBI Taxonomy" id="382514"/>
    <lineage>
        <taxon>Bacteria</taxon>
        <taxon>Pseudomonadati</taxon>
        <taxon>Pseudomonadota</taxon>
        <taxon>Alphaproteobacteria</taxon>
        <taxon>Rhodospirillales</taxon>
        <taxon>Rhodospirillaceae</taxon>
        <taxon>Telmatospirillum</taxon>
    </lineage>
</organism>
<dbReference type="Gene3D" id="1.10.287.950">
    <property type="entry name" value="Methyl-accepting chemotaxis protein"/>
    <property type="match status" value="1"/>
</dbReference>
<evidence type="ECO:0000259" key="10">
    <source>
        <dbReference type="PROSITE" id="PS50111"/>
    </source>
</evidence>
<dbReference type="InterPro" id="IPR004090">
    <property type="entry name" value="Chemotax_Me-accpt_rcpt"/>
</dbReference>
<dbReference type="SUPFAM" id="SSF58104">
    <property type="entry name" value="Methyl-accepting chemotaxis protein (MCP) signaling domain"/>
    <property type="match status" value="1"/>
</dbReference>
<dbReference type="Pfam" id="PF00015">
    <property type="entry name" value="MCPsignal"/>
    <property type="match status" value="1"/>
</dbReference>
<feature type="domain" description="Methyl-accepting transducer" evidence="10">
    <location>
        <begin position="278"/>
        <end position="525"/>
    </location>
</feature>
<keyword evidence="13" id="KW-1185">Reference proteome</keyword>
<comment type="caution">
    <text evidence="12">The sequence shown here is derived from an EMBL/GenBank/DDBJ whole genome shotgun (WGS) entry which is preliminary data.</text>
</comment>
<dbReference type="Proteomes" id="UP000233293">
    <property type="component" value="Unassembled WGS sequence"/>
</dbReference>
<dbReference type="OrthoDB" id="8320983at2"/>
<keyword evidence="6 8" id="KW-0807">Transducer</keyword>
<comment type="similarity">
    <text evidence="7">Belongs to the methyl-accepting chemotaxis (MCP) protein family.</text>
</comment>
<keyword evidence="2" id="KW-1003">Cell membrane</keyword>
<dbReference type="Pfam" id="PF00672">
    <property type="entry name" value="HAMP"/>
    <property type="match status" value="1"/>
</dbReference>
<dbReference type="SMART" id="SM00283">
    <property type="entry name" value="MA"/>
    <property type="match status" value="1"/>
</dbReference>
<keyword evidence="3 9" id="KW-0812">Transmembrane</keyword>
<dbReference type="InterPro" id="IPR033463">
    <property type="entry name" value="sCache_3"/>
</dbReference>
<evidence type="ECO:0000256" key="6">
    <source>
        <dbReference type="ARBA" id="ARBA00023224"/>
    </source>
</evidence>
<evidence type="ECO:0000256" key="5">
    <source>
        <dbReference type="ARBA" id="ARBA00023136"/>
    </source>
</evidence>
<dbReference type="RefSeq" id="WP_101250969.1">
    <property type="nucleotide sequence ID" value="NZ_PIUM01000013.1"/>
</dbReference>
<protein>
    <submittedName>
        <fullName evidence="12">Methyl-accepting chemotaxis protein</fullName>
    </submittedName>
</protein>
<evidence type="ECO:0000256" key="8">
    <source>
        <dbReference type="PROSITE-ProRule" id="PRU00284"/>
    </source>
</evidence>
<dbReference type="Pfam" id="PF17202">
    <property type="entry name" value="sCache_3_3"/>
    <property type="match status" value="1"/>
</dbReference>
<evidence type="ECO:0000256" key="9">
    <source>
        <dbReference type="SAM" id="Phobius"/>
    </source>
</evidence>
<dbReference type="GO" id="GO:0004888">
    <property type="term" value="F:transmembrane signaling receptor activity"/>
    <property type="evidence" value="ECO:0007669"/>
    <property type="project" value="InterPro"/>
</dbReference>
<dbReference type="PRINTS" id="PR00260">
    <property type="entry name" value="CHEMTRNSDUCR"/>
</dbReference>
<evidence type="ECO:0000256" key="2">
    <source>
        <dbReference type="ARBA" id="ARBA00022475"/>
    </source>
</evidence>
<comment type="subcellular location">
    <subcellularLocation>
        <location evidence="1">Cell membrane</location>
        <topology evidence="1">Multi-pass membrane protein</topology>
    </subcellularLocation>
</comment>
<dbReference type="GO" id="GO:0006935">
    <property type="term" value="P:chemotaxis"/>
    <property type="evidence" value="ECO:0007669"/>
    <property type="project" value="InterPro"/>
</dbReference>
<keyword evidence="5 9" id="KW-0472">Membrane</keyword>
<evidence type="ECO:0000256" key="3">
    <source>
        <dbReference type="ARBA" id="ARBA00022692"/>
    </source>
</evidence>
<dbReference type="InterPro" id="IPR003660">
    <property type="entry name" value="HAMP_dom"/>
</dbReference>
<dbReference type="SMART" id="SM00304">
    <property type="entry name" value="HAMP"/>
    <property type="match status" value="1"/>
</dbReference>
<dbReference type="PANTHER" id="PTHR32089:SF112">
    <property type="entry name" value="LYSOZYME-LIKE PROTEIN-RELATED"/>
    <property type="match status" value="1"/>
</dbReference>
<dbReference type="PROSITE" id="PS50111">
    <property type="entry name" value="CHEMOTAXIS_TRANSDUC_2"/>
    <property type="match status" value="1"/>
</dbReference>
<name>A0A2N3PUV7_9PROT</name>
<evidence type="ECO:0000256" key="4">
    <source>
        <dbReference type="ARBA" id="ARBA00022989"/>
    </source>
</evidence>
<dbReference type="CDD" id="cd06225">
    <property type="entry name" value="HAMP"/>
    <property type="match status" value="1"/>
</dbReference>
<keyword evidence="4 9" id="KW-1133">Transmembrane helix</keyword>
<evidence type="ECO:0000256" key="7">
    <source>
        <dbReference type="ARBA" id="ARBA00029447"/>
    </source>
</evidence>
<evidence type="ECO:0000313" key="13">
    <source>
        <dbReference type="Proteomes" id="UP000233293"/>
    </source>
</evidence>
<dbReference type="InterPro" id="IPR004089">
    <property type="entry name" value="MCPsignal_dom"/>
</dbReference>
<dbReference type="InterPro" id="IPR029151">
    <property type="entry name" value="Sensor-like_sf"/>
</dbReference>